<keyword evidence="7" id="KW-0732">Signal</keyword>
<dbReference type="InterPro" id="IPR008168">
    <property type="entry name" value="Cyt_C_IC"/>
</dbReference>
<dbReference type="InterPro" id="IPR051459">
    <property type="entry name" value="Cytochrome_c-type_DH"/>
</dbReference>
<feature type="chain" id="PRO_5015167398" evidence="7">
    <location>
        <begin position="20"/>
        <end position="130"/>
    </location>
</feature>
<dbReference type="Gene3D" id="1.10.760.10">
    <property type="entry name" value="Cytochrome c-like domain"/>
    <property type="match status" value="1"/>
</dbReference>
<keyword evidence="1" id="KW-0813">Transport</keyword>
<dbReference type="GO" id="GO:0005506">
    <property type="term" value="F:iron ion binding"/>
    <property type="evidence" value="ECO:0007669"/>
    <property type="project" value="InterPro"/>
</dbReference>
<keyword evidence="3 6" id="KW-0479">Metal-binding</keyword>
<dbReference type="AlphaFoldDB" id="A0A2P7R1T0"/>
<feature type="signal peptide" evidence="7">
    <location>
        <begin position="1"/>
        <end position="19"/>
    </location>
</feature>
<protein>
    <submittedName>
        <fullName evidence="9">Cytochrome C</fullName>
    </submittedName>
</protein>
<organism evidence="9 10">
    <name type="scientific">Zobellella endophytica</name>
    <dbReference type="NCBI Taxonomy" id="2116700"/>
    <lineage>
        <taxon>Bacteria</taxon>
        <taxon>Pseudomonadati</taxon>
        <taxon>Pseudomonadota</taxon>
        <taxon>Gammaproteobacteria</taxon>
        <taxon>Aeromonadales</taxon>
        <taxon>Aeromonadaceae</taxon>
        <taxon>Zobellella</taxon>
    </lineage>
</organism>
<evidence type="ECO:0000256" key="1">
    <source>
        <dbReference type="ARBA" id="ARBA00022448"/>
    </source>
</evidence>
<keyword evidence="10" id="KW-1185">Reference proteome</keyword>
<keyword evidence="4" id="KW-0249">Electron transport</keyword>
<comment type="caution">
    <text evidence="9">The sequence shown here is derived from an EMBL/GenBank/DDBJ whole genome shotgun (WGS) entry which is preliminary data.</text>
</comment>
<dbReference type="InterPro" id="IPR009056">
    <property type="entry name" value="Cyt_c-like_dom"/>
</dbReference>
<dbReference type="OrthoDB" id="9781261at2"/>
<evidence type="ECO:0000256" key="4">
    <source>
        <dbReference type="ARBA" id="ARBA00022982"/>
    </source>
</evidence>
<sequence length="130" mass="13779">MRIISISMALLLGSGLAQAGNEGEQLFQQNCMACHQAQGQGIPGAFPALAGNALVQGSGEQVLRVVLHGRGGMPAFAQSLPDHKIAAILSYIRSHWGNEAAAISEREVAAIRQSSTKSEVVDRMQVRTQN</sequence>
<evidence type="ECO:0000256" key="7">
    <source>
        <dbReference type="SAM" id="SignalP"/>
    </source>
</evidence>
<keyword evidence="5 6" id="KW-0408">Iron</keyword>
<dbReference type="PROSITE" id="PS51007">
    <property type="entry name" value="CYTC"/>
    <property type="match status" value="1"/>
</dbReference>
<dbReference type="GO" id="GO:0020037">
    <property type="term" value="F:heme binding"/>
    <property type="evidence" value="ECO:0007669"/>
    <property type="project" value="InterPro"/>
</dbReference>
<evidence type="ECO:0000313" key="9">
    <source>
        <dbReference type="EMBL" id="PSJ44144.1"/>
    </source>
</evidence>
<evidence type="ECO:0000256" key="2">
    <source>
        <dbReference type="ARBA" id="ARBA00022617"/>
    </source>
</evidence>
<dbReference type="PANTHER" id="PTHR35008">
    <property type="entry name" value="BLL4482 PROTEIN-RELATED"/>
    <property type="match status" value="1"/>
</dbReference>
<feature type="domain" description="Cytochrome c" evidence="8">
    <location>
        <begin position="18"/>
        <end position="96"/>
    </location>
</feature>
<dbReference type="EMBL" id="PXYG01000007">
    <property type="protein sequence ID" value="PSJ44144.1"/>
    <property type="molecule type" value="Genomic_DNA"/>
</dbReference>
<evidence type="ECO:0000256" key="5">
    <source>
        <dbReference type="ARBA" id="ARBA00023004"/>
    </source>
</evidence>
<dbReference type="PANTHER" id="PTHR35008:SF8">
    <property type="entry name" value="ALCOHOL DEHYDROGENASE CYTOCHROME C SUBUNIT"/>
    <property type="match status" value="1"/>
</dbReference>
<accession>A0A2P7R1T0</accession>
<evidence type="ECO:0000256" key="6">
    <source>
        <dbReference type="PROSITE-ProRule" id="PRU00433"/>
    </source>
</evidence>
<dbReference type="PRINTS" id="PR00605">
    <property type="entry name" value="CYTCHROMECIC"/>
</dbReference>
<dbReference type="SUPFAM" id="SSF46626">
    <property type="entry name" value="Cytochrome c"/>
    <property type="match status" value="1"/>
</dbReference>
<proteinExistence type="predicted"/>
<evidence type="ECO:0000256" key="3">
    <source>
        <dbReference type="ARBA" id="ARBA00022723"/>
    </source>
</evidence>
<gene>
    <name evidence="9" type="ORF">C7H85_15490</name>
</gene>
<reference evidence="9 10" key="1">
    <citation type="submission" date="2018-03" db="EMBL/GenBank/DDBJ databases">
        <title>The draft genome of Zobellella sp. 59N8.</title>
        <authorList>
            <person name="Liu L."/>
            <person name="Li L."/>
            <person name="Zhang X."/>
            <person name="Liang L."/>
            <person name="Wang T."/>
        </authorList>
    </citation>
    <scope>NUCLEOTIDE SEQUENCE [LARGE SCALE GENOMIC DNA]</scope>
    <source>
        <strain evidence="9 10">59N8</strain>
    </source>
</reference>
<name>A0A2P7R1T0_9GAMM</name>
<evidence type="ECO:0000313" key="10">
    <source>
        <dbReference type="Proteomes" id="UP000240243"/>
    </source>
</evidence>
<dbReference type="RefSeq" id="WP_106730596.1">
    <property type="nucleotide sequence ID" value="NZ_PXYG01000007.1"/>
</dbReference>
<keyword evidence="2 6" id="KW-0349">Heme</keyword>
<evidence type="ECO:0000259" key="8">
    <source>
        <dbReference type="PROSITE" id="PS51007"/>
    </source>
</evidence>
<dbReference type="InterPro" id="IPR036909">
    <property type="entry name" value="Cyt_c-like_dom_sf"/>
</dbReference>
<dbReference type="Pfam" id="PF13442">
    <property type="entry name" value="Cytochrome_CBB3"/>
    <property type="match status" value="1"/>
</dbReference>
<dbReference type="GO" id="GO:0009055">
    <property type="term" value="F:electron transfer activity"/>
    <property type="evidence" value="ECO:0007669"/>
    <property type="project" value="InterPro"/>
</dbReference>
<dbReference type="Proteomes" id="UP000240243">
    <property type="component" value="Unassembled WGS sequence"/>
</dbReference>